<name>A0A4P8IHU8_9FIRM</name>
<keyword evidence="2" id="KW-1185">Reference proteome</keyword>
<dbReference type="PANTHER" id="PTHR41260:SF1">
    <property type="entry name" value="PROTEIN ECSC"/>
    <property type="match status" value="1"/>
</dbReference>
<gene>
    <name evidence="1" type="ORF">AR1Y2_2971</name>
</gene>
<dbReference type="Pfam" id="PF12787">
    <property type="entry name" value="EcsC"/>
    <property type="match status" value="1"/>
</dbReference>
<reference evidence="1 2" key="1">
    <citation type="submission" date="2019-05" db="EMBL/GenBank/DDBJ databases">
        <title>Complete genome sequencing of Anaerostipes rhamnosivorans.</title>
        <authorList>
            <person name="Bui T.P.N."/>
            <person name="de Vos W.M."/>
        </authorList>
    </citation>
    <scope>NUCLEOTIDE SEQUENCE [LARGE SCALE GENOMIC DNA]</scope>
    <source>
        <strain evidence="1 2">1y2</strain>
    </source>
</reference>
<dbReference type="RefSeq" id="WP_175403674.1">
    <property type="nucleotide sequence ID" value="NZ_CP040058.1"/>
</dbReference>
<evidence type="ECO:0000313" key="1">
    <source>
        <dbReference type="EMBL" id="QCP36425.1"/>
    </source>
</evidence>
<dbReference type="AlphaFoldDB" id="A0A4P8IHU8"/>
<proteinExistence type="predicted"/>
<dbReference type="EMBL" id="CP040058">
    <property type="protein sequence ID" value="QCP36425.1"/>
    <property type="molecule type" value="Genomic_DNA"/>
</dbReference>
<dbReference type="KEGG" id="arf:AR1Y2_2971"/>
<dbReference type="InterPro" id="IPR024787">
    <property type="entry name" value="EcsC"/>
</dbReference>
<evidence type="ECO:0000313" key="2">
    <source>
        <dbReference type="Proteomes" id="UP000298653"/>
    </source>
</evidence>
<sequence>MNRIFDAPAPIINKKEADTLDILTEKYTKLIEPSKLAKLGTKAGQLVPEKIKKWGIDISLNISEKELYSQMMNVIGSGFKTIEEQAAKFSINEKQIITKVNQNSGFEIQKLDEICLVRSYDIAKLVNTYKNQDTFVATIEGGGTGAFGFWGLPFNIVLSTFLYFRSVQSIAMFYGYDVKNNSTELVIASEVFTNALSPSTSDANNEATAIIGKIMLMSQAAVVKQTVKKTWTDMAARGGIPLLLAQMRALAHKSAQKALQNVGAKGLENNIFKEAFEQIGRKLTLKAIGKAVPIASAVTGALIDTAQMKKVLEYADIFYQKRFIMEKESRISNLIGE</sequence>
<dbReference type="Proteomes" id="UP000298653">
    <property type="component" value="Chromosome"/>
</dbReference>
<dbReference type="PANTHER" id="PTHR41260">
    <property type="entry name" value="PROTEIN ECSC"/>
    <property type="match status" value="1"/>
</dbReference>
<protein>
    <recommendedName>
        <fullName evidence="3">EcsC family protein</fullName>
    </recommendedName>
</protein>
<organism evidence="1 2">
    <name type="scientific">Anaerostipes rhamnosivorans</name>
    <dbReference type="NCBI Taxonomy" id="1229621"/>
    <lineage>
        <taxon>Bacteria</taxon>
        <taxon>Bacillati</taxon>
        <taxon>Bacillota</taxon>
        <taxon>Clostridia</taxon>
        <taxon>Lachnospirales</taxon>
        <taxon>Lachnospiraceae</taxon>
        <taxon>Anaerostipes</taxon>
    </lineage>
</organism>
<accession>A0A4P8IHU8</accession>
<evidence type="ECO:0008006" key="3">
    <source>
        <dbReference type="Google" id="ProtNLM"/>
    </source>
</evidence>